<name>A0A6B0TSV9_9RHOB</name>
<sequence>MSNRDFPVGAPLPDWTPPPAPDFTRLEGRTVRLERLDPDAHGAGLFDAYRAAADAGDWAYLPYGPFDDRATFDPWLVGMAAKSDPRFYTICVADSGAPRGLLSLMRIAPEAGSIEVGHIHFAPELQGTAGATEAIWLCMNWVFSAGYRRFEWKCDALNARSRNAAARFGFTYEGTFRQAGIVKGRNRDTAWFAIIDRDWPALAYAYRRWLSPENFDSDGRQRQSLRDLTAPIVSEADTDSIN</sequence>
<dbReference type="RefSeq" id="WP_160851154.1">
    <property type="nucleotide sequence ID" value="NZ_WUWG01000001.1"/>
</dbReference>
<comment type="caution">
    <text evidence="3">The sequence shown here is derived from an EMBL/GenBank/DDBJ whole genome shotgun (WGS) entry which is preliminary data.</text>
</comment>
<dbReference type="PANTHER" id="PTHR43441:SF2">
    <property type="entry name" value="FAMILY ACETYLTRANSFERASE, PUTATIVE (AFU_ORTHOLOGUE AFUA_7G00850)-RELATED"/>
    <property type="match status" value="1"/>
</dbReference>
<dbReference type="EMBL" id="WUWG01000001">
    <property type="protein sequence ID" value="MXU64083.1"/>
    <property type="molecule type" value="Genomic_DNA"/>
</dbReference>
<accession>A0A6B0TSV9</accession>
<evidence type="ECO:0000313" key="3">
    <source>
        <dbReference type="EMBL" id="MXU64083.1"/>
    </source>
</evidence>
<keyword evidence="4" id="KW-1185">Reference proteome</keyword>
<dbReference type="SUPFAM" id="SSF55729">
    <property type="entry name" value="Acyl-CoA N-acyltransferases (Nat)"/>
    <property type="match status" value="1"/>
</dbReference>
<proteinExistence type="predicted"/>
<evidence type="ECO:0000259" key="2">
    <source>
        <dbReference type="PROSITE" id="PS51186"/>
    </source>
</evidence>
<dbReference type="PROSITE" id="PS51186">
    <property type="entry name" value="GNAT"/>
    <property type="match status" value="1"/>
</dbReference>
<gene>
    <name evidence="3" type="ORF">GSH16_01390</name>
</gene>
<dbReference type="GO" id="GO:1990189">
    <property type="term" value="F:protein N-terminal-serine acetyltransferase activity"/>
    <property type="evidence" value="ECO:0007669"/>
    <property type="project" value="TreeGrafter"/>
</dbReference>
<dbReference type="InterPro" id="IPR000182">
    <property type="entry name" value="GNAT_dom"/>
</dbReference>
<dbReference type="Proteomes" id="UP000436016">
    <property type="component" value="Unassembled WGS sequence"/>
</dbReference>
<evidence type="ECO:0000313" key="4">
    <source>
        <dbReference type="Proteomes" id="UP000436016"/>
    </source>
</evidence>
<feature type="domain" description="N-acetyltransferase" evidence="2">
    <location>
        <begin position="44"/>
        <end position="188"/>
    </location>
</feature>
<dbReference type="Pfam" id="PF13302">
    <property type="entry name" value="Acetyltransf_3"/>
    <property type="match status" value="1"/>
</dbReference>
<dbReference type="AlphaFoldDB" id="A0A6B0TSV9"/>
<evidence type="ECO:0000256" key="1">
    <source>
        <dbReference type="SAM" id="MobiDB-lite"/>
    </source>
</evidence>
<organism evidence="3 4">
    <name type="scientific">Oceanomicrobium pacificus</name>
    <dbReference type="NCBI Taxonomy" id="2692916"/>
    <lineage>
        <taxon>Bacteria</taxon>
        <taxon>Pseudomonadati</taxon>
        <taxon>Pseudomonadota</taxon>
        <taxon>Alphaproteobacteria</taxon>
        <taxon>Rhodobacterales</taxon>
        <taxon>Paracoccaceae</taxon>
        <taxon>Oceanomicrobium</taxon>
    </lineage>
</organism>
<protein>
    <submittedName>
        <fullName evidence="3">GNAT family N-acetyltransferase</fullName>
    </submittedName>
</protein>
<dbReference type="FunFam" id="3.40.630.30:FF:000047">
    <property type="entry name" value="Acetyltransferase, GNAT family"/>
    <property type="match status" value="1"/>
</dbReference>
<dbReference type="PANTHER" id="PTHR43441">
    <property type="entry name" value="RIBOSOMAL-PROTEIN-SERINE ACETYLTRANSFERASE"/>
    <property type="match status" value="1"/>
</dbReference>
<dbReference type="Gene3D" id="3.40.630.30">
    <property type="match status" value="1"/>
</dbReference>
<reference evidence="3 4" key="1">
    <citation type="submission" date="2019-12" db="EMBL/GenBank/DDBJ databases">
        <title>Strain KN286 was isolated from seawater, which was collected from Caroline Seamount in the tropical western Pacific.</title>
        <authorList>
            <person name="Wang Q."/>
        </authorList>
    </citation>
    <scope>NUCLEOTIDE SEQUENCE [LARGE SCALE GENOMIC DNA]</scope>
    <source>
        <strain evidence="3 4">KN286</strain>
    </source>
</reference>
<dbReference type="GO" id="GO:0005737">
    <property type="term" value="C:cytoplasm"/>
    <property type="evidence" value="ECO:0007669"/>
    <property type="project" value="TreeGrafter"/>
</dbReference>
<dbReference type="InterPro" id="IPR016181">
    <property type="entry name" value="Acyl_CoA_acyltransferase"/>
</dbReference>
<dbReference type="GO" id="GO:0008999">
    <property type="term" value="F:protein-N-terminal-alanine acetyltransferase activity"/>
    <property type="evidence" value="ECO:0007669"/>
    <property type="project" value="TreeGrafter"/>
</dbReference>
<keyword evidence="3" id="KW-0808">Transferase</keyword>
<feature type="region of interest" description="Disordered" evidence="1">
    <location>
        <begin position="1"/>
        <end position="21"/>
    </location>
</feature>
<dbReference type="InterPro" id="IPR051908">
    <property type="entry name" value="Ribosomal_N-acetyltransferase"/>
</dbReference>